<reference evidence="2 3" key="1">
    <citation type="journal article" date="2014" name="Int. J. Syst. Evol. Microbiol.">
        <title>Sneathiella chungangensis sp. nov., isolated from a marine sand, and emended description of the genus Sneathiella.</title>
        <authorList>
            <person name="Siamphan C."/>
            <person name="Kim H."/>
            <person name="Lee J.S."/>
            <person name="Kim W."/>
        </authorList>
    </citation>
    <scope>NUCLEOTIDE SEQUENCE [LARGE SCALE GENOMIC DNA]</scope>
    <source>
        <strain evidence="2 3">KCTC 32476</strain>
    </source>
</reference>
<proteinExistence type="predicted"/>
<keyword evidence="3" id="KW-1185">Reference proteome</keyword>
<protein>
    <submittedName>
        <fullName evidence="2">Cupin domain-containing protein</fullName>
    </submittedName>
</protein>
<dbReference type="InterPro" id="IPR013096">
    <property type="entry name" value="Cupin_2"/>
</dbReference>
<evidence type="ECO:0000313" key="3">
    <source>
        <dbReference type="Proteomes" id="UP000445696"/>
    </source>
</evidence>
<dbReference type="Proteomes" id="UP000445696">
    <property type="component" value="Unassembled WGS sequence"/>
</dbReference>
<name>A0A845MJB8_9PROT</name>
<comment type="caution">
    <text evidence="2">The sequence shown here is derived from an EMBL/GenBank/DDBJ whole genome shotgun (WGS) entry which is preliminary data.</text>
</comment>
<feature type="domain" description="Cupin type-2" evidence="1">
    <location>
        <begin position="46"/>
        <end position="102"/>
    </location>
</feature>
<dbReference type="OrthoDB" id="4762975at2"/>
<organism evidence="2 3">
    <name type="scientific">Sneathiella chungangensis</name>
    <dbReference type="NCBI Taxonomy" id="1418234"/>
    <lineage>
        <taxon>Bacteria</taxon>
        <taxon>Pseudomonadati</taxon>
        <taxon>Pseudomonadota</taxon>
        <taxon>Alphaproteobacteria</taxon>
        <taxon>Sneathiellales</taxon>
        <taxon>Sneathiellaceae</taxon>
        <taxon>Sneathiella</taxon>
    </lineage>
</organism>
<dbReference type="Gene3D" id="2.60.120.10">
    <property type="entry name" value="Jelly Rolls"/>
    <property type="match status" value="1"/>
</dbReference>
<dbReference type="InterPro" id="IPR014710">
    <property type="entry name" value="RmlC-like_jellyroll"/>
</dbReference>
<dbReference type="CDD" id="cd06980">
    <property type="entry name" value="cupin_bxe_c0505"/>
    <property type="match status" value="1"/>
</dbReference>
<dbReference type="InterPro" id="IPR011051">
    <property type="entry name" value="RmlC_Cupin_sf"/>
</dbReference>
<evidence type="ECO:0000259" key="1">
    <source>
        <dbReference type="Pfam" id="PF07883"/>
    </source>
</evidence>
<dbReference type="RefSeq" id="WP_161339889.1">
    <property type="nucleotide sequence ID" value="NZ_JBHSDG010000003.1"/>
</dbReference>
<accession>A0A845MJB8</accession>
<sequence>MKLSVSHAEDSEFTSGLRGFFEYRDLGIKEATDGRFGAHVIRAVPGQHAVGDRHVHELEFQMVYILKGWVNFWYEGTGEVTLKAGSCVHQPPGIPHQELAYSDDLEMIEIVLPAEFETLEVAE</sequence>
<gene>
    <name evidence="2" type="ORF">GQF03_13845</name>
</gene>
<dbReference type="AlphaFoldDB" id="A0A845MJB8"/>
<dbReference type="SUPFAM" id="SSF51182">
    <property type="entry name" value="RmlC-like cupins"/>
    <property type="match status" value="1"/>
</dbReference>
<evidence type="ECO:0000313" key="2">
    <source>
        <dbReference type="EMBL" id="MZR23416.1"/>
    </source>
</evidence>
<dbReference type="Pfam" id="PF07883">
    <property type="entry name" value="Cupin_2"/>
    <property type="match status" value="1"/>
</dbReference>
<dbReference type="EMBL" id="WTVA01000015">
    <property type="protein sequence ID" value="MZR23416.1"/>
    <property type="molecule type" value="Genomic_DNA"/>
</dbReference>